<dbReference type="EMBL" id="JAUIZM010000005">
    <property type="protein sequence ID" value="KAK1382890.1"/>
    <property type="molecule type" value="Genomic_DNA"/>
</dbReference>
<dbReference type="AlphaFoldDB" id="A0AAD8MNA2"/>
<proteinExistence type="predicted"/>
<evidence type="ECO:0000313" key="2">
    <source>
        <dbReference type="Proteomes" id="UP001237642"/>
    </source>
</evidence>
<comment type="caution">
    <text evidence="1">The sequence shown here is derived from an EMBL/GenBank/DDBJ whole genome shotgun (WGS) entry which is preliminary data.</text>
</comment>
<name>A0AAD8MNA2_9APIA</name>
<dbReference type="Proteomes" id="UP001237642">
    <property type="component" value="Unassembled WGS sequence"/>
</dbReference>
<reference evidence="1" key="2">
    <citation type="submission" date="2023-05" db="EMBL/GenBank/DDBJ databases">
        <authorList>
            <person name="Schelkunov M.I."/>
        </authorList>
    </citation>
    <scope>NUCLEOTIDE SEQUENCE</scope>
    <source>
        <strain evidence="1">Hsosn_3</strain>
        <tissue evidence="1">Leaf</tissue>
    </source>
</reference>
<organism evidence="1 2">
    <name type="scientific">Heracleum sosnowskyi</name>
    <dbReference type="NCBI Taxonomy" id="360622"/>
    <lineage>
        <taxon>Eukaryota</taxon>
        <taxon>Viridiplantae</taxon>
        <taxon>Streptophyta</taxon>
        <taxon>Embryophyta</taxon>
        <taxon>Tracheophyta</taxon>
        <taxon>Spermatophyta</taxon>
        <taxon>Magnoliopsida</taxon>
        <taxon>eudicotyledons</taxon>
        <taxon>Gunneridae</taxon>
        <taxon>Pentapetalae</taxon>
        <taxon>asterids</taxon>
        <taxon>campanulids</taxon>
        <taxon>Apiales</taxon>
        <taxon>Apiaceae</taxon>
        <taxon>Apioideae</taxon>
        <taxon>apioid superclade</taxon>
        <taxon>Tordylieae</taxon>
        <taxon>Tordyliinae</taxon>
        <taxon>Heracleum</taxon>
    </lineage>
</organism>
<evidence type="ECO:0000313" key="1">
    <source>
        <dbReference type="EMBL" id="KAK1382890.1"/>
    </source>
</evidence>
<sequence length="158" mass="17951">MLACFGFGKCQEKPLPPFTSFLIKVDLNVAWESTVAKILKKTKLEMSNLKMYGEGVFQISGALDPEKLLKVLKKTGKKASLVTIKSGGCSENLHMKEFEKRQGYKGKLKNYIEMQTLYNDFYQKYVGGFGYGYGYGYGQDNYDYYGNGYVGNPRYFHG</sequence>
<protein>
    <recommendedName>
        <fullName evidence="3">HMA domain-containing protein</fullName>
    </recommendedName>
</protein>
<gene>
    <name evidence="1" type="ORF">POM88_020625</name>
</gene>
<reference evidence="1" key="1">
    <citation type="submission" date="2023-02" db="EMBL/GenBank/DDBJ databases">
        <title>Genome of toxic invasive species Heracleum sosnowskyi carries increased number of genes despite the absence of recent whole-genome duplications.</title>
        <authorList>
            <person name="Schelkunov M."/>
            <person name="Shtratnikova V."/>
            <person name="Makarenko M."/>
            <person name="Klepikova A."/>
            <person name="Omelchenko D."/>
            <person name="Novikova G."/>
            <person name="Obukhova E."/>
            <person name="Bogdanov V."/>
            <person name="Penin A."/>
            <person name="Logacheva M."/>
        </authorList>
    </citation>
    <scope>NUCLEOTIDE SEQUENCE</scope>
    <source>
        <strain evidence="1">Hsosn_3</strain>
        <tissue evidence="1">Leaf</tissue>
    </source>
</reference>
<evidence type="ECO:0008006" key="3">
    <source>
        <dbReference type="Google" id="ProtNLM"/>
    </source>
</evidence>
<keyword evidence="2" id="KW-1185">Reference proteome</keyword>
<accession>A0AAD8MNA2</accession>